<feature type="region of interest" description="Disordered" evidence="1">
    <location>
        <begin position="176"/>
        <end position="197"/>
    </location>
</feature>
<name>A0ABP4H706_9PSEU</name>
<feature type="compositionally biased region" description="Polar residues" evidence="1">
    <location>
        <begin position="38"/>
        <end position="48"/>
    </location>
</feature>
<proteinExistence type="predicted"/>
<evidence type="ECO:0000256" key="1">
    <source>
        <dbReference type="SAM" id="MobiDB-lite"/>
    </source>
</evidence>
<feature type="region of interest" description="Disordered" evidence="1">
    <location>
        <begin position="1"/>
        <end position="106"/>
    </location>
</feature>
<evidence type="ECO:0000313" key="4">
    <source>
        <dbReference type="Proteomes" id="UP001500653"/>
    </source>
</evidence>
<dbReference type="Proteomes" id="UP001500653">
    <property type="component" value="Unassembled WGS sequence"/>
</dbReference>
<feature type="compositionally biased region" description="Low complexity" evidence="1">
    <location>
        <begin position="57"/>
        <end position="89"/>
    </location>
</feature>
<evidence type="ECO:0000259" key="2">
    <source>
        <dbReference type="Pfam" id="PF08044"/>
    </source>
</evidence>
<dbReference type="Pfam" id="PF08044">
    <property type="entry name" value="DUF1707"/>
    <property type="match status" value="1"/>
</dbReference>
<feature type="compositionally biased region" description="Low complexity" evidence="1">
    <location>
        <begin position="176"/>
        <end position="189"/>
    </location>
</feature>
<dbReference type="PANTHER" id="PTHR40763">
    <property type="entry name" value="MEMBRANE PROTEIN-RELATED"/>
    <property type="match status" value="1"/>
</dbReference>
<comment type="caution">
    <text evidence="3">The sequence shown here is derived from an EMBL/GenBank/DDBJ whole genome shotgun (WGS) entry which is preliminary data.</text>
</comment>
<evidence type="ECO:0000313" key="3">
    <source>
        <dbReference type="EMBL" id="GAA1250532.1"/>
    </source>
</evidence>
<organism evidence="3 4">
    <name type="scientific">Prauserella halophila</name>
    <dbReference type="NCBI Taxonomy" id="185641"/>
    <lineage>
        <taxon>Bacteria</taxon>
        <taxon>Bacillati</taxon>
        <taxon>Actinomycetota</taxon>
        <taxon>Actinomycetes</taxon>
        <taxon>Pseudonocardiales</taxon>
        <taxon>Pseudonocardiaceae</taxon>
        <taxon>Prauserella</taxon>
    </lineage>
</organism>
<reference evidence="4" key="1">
    <citation type="journal article" date="2019" name="Int. J. Syst. Evol. Microbiol.">
        <title>The Global Catalogue of Microorganisms (GCM) 10K type strain sequencing project: providing services to taxonomists for standard genome sequencing and annotation.</title>
        <authorList>
            <consortium name="The Broad Institute Genomics Platform"/>
            <consortium name="The Broad Institute Genome Sequencing Center for Infectious Disease"/>
            <person name="Wu L."/>
            <person name="Ma J."/>
        </authorList>
    </citation>
    <scope>NUCLEOTIDE SEQUENCE [LARGE SCALE GENOMIC DNA]</scope>
    <source>
        <strain evidence="4">JCM 13023</strain>
    </source>
</reference>
<sequence length="318" mass="33079">MAPSQSGSAGVPAEIPGRFSGVSRIRRERAGRTVLGVTENSGDATDTGGNALGGTGAVPAGATPAGTTPADATANTGPAATADATRSAPGPEPAPESGPAPGATERERLRNLRVSDAEREHVVELLQRAIGHGMLNLDEFTERTDTTLGAQTRGELNAVLTDLPGLRHEDAVPAPGTAGAAMSGSAVGGQQLPGERPVSGRRVEIKGVGSTLVRRGRWQVPPEMLVRNKYGETKLDFSSAEFTSGTVHVDLDTKWGSVNLIVPEQASVDLNGLDELKWSSLTDKTDSTRATGTPRIVVTGRVIGGSMTVRYSRRNWFG</sequence>
<protein>
    <recommendedName>
        <fullName evidence="2">DUF1707 domain-containing protein</fullName>
    </recommendedName>
</protein>
<feature type="domain" description="DUF1707" evidence="2">
    <location>
        <begin position="112"/>
        <end position="164"/>
    </location>
</feature>
<dbReference type="PANTHER" id="PTHR40763:SF5">
    <property type="entry name" value="MEMBRANE PROTEIN"/>
    <property type="match status" value="1"/>
</dbReference>
<keyword evidence="4" id="KW-1185">Reference proteome</keyword>
<gene>
    <name evidence="3" type="ORF">GCM10009676_41560</name>
</gene>
<accession>A0ABP4H706</accession>
<dbReference type="EMBL" id="BAAALN010000018">
    <property type="protein sequence ID" value="GAA1250532.1"/>
    <property type="molecule type" value="Genomic_DNA"/>
</dbReference>
<dbReference type="InterPro" id="IPR012551">
    <property type="entry name" value="DUF1707_SHOCT-like"/>
</dbReference>